<evidence type="ECO:0000256" key="2">
    <source>
        <dbReference type="SAM" id="MobiDB-lite"/>
    </source>
</evidence>
<accession>G0P1K5</accession>
<protein>
    <submittedName>
        <fullName evidence="3">Uncharacterized protein</fullName>
    </submittedName>
</protein>
<feature type="region of interest" description="Disordered" evidence="2">
    <location>
        <begin position="60"/>
        <end position="90"/>
    </location>
</feature>
<name>G0P1K5_CAEBE</name>
<dbReference type="AlphaFoldDB" id="G0P1K5"/>
<feature type="coiled-coil region" evidence="1">
    <location>
        <begin position="231"/>
        <end position="272"/>
    </location>
</feature>
<keyword evidence="4" id="KW-1185">Reference proteome</keyword>
<evidence type="ECO:0000313" key="3">
    <source>
        <dbReference type="EMBL" id="EGT42389.1"/>
    </source>
</evidence>
<evidence type="ECO:0000313" key="4">
    <source>
        <dbReference type="Proteomes" id="UP000008068"/>
    </source>
</evidence>
<feature type="compositionally biased region" description="Basic and acidic residues" evidence="2">
    <location>
        <begin position="60"/>
        <end position="73"/>
    </location>
</feature>
<organism evidence="4">
    <name type="scientific">Caenorhabditis brenneri</name>
    <name type="common">Nematode worm</name>
    <dbReference type="NCBI Taxonomy" id="135651"/>
    <lineage>
        <taxon>Eukaryota</taxon>
        <taxon>Metazoa</taxon>
        <taxon>Ecdysozoa</taxon>
        <taxon>Nematoda</taxon>
        <taxon>Chromadorea</taxon>
        <taxon>Rhabditida</taxon>
        <taxon>Rhabditina</taxon>
        <taxon>Rhabditomorpha</taxon>
        <taxon>Rhabditoidea</taxon>
        <taxon>Rhabditidae</taxon>
        <taxon>Peloderinae</taxon>
        <taxon>Caenorhabditis</taxon>
    </lineage>
</organism>
<keyword evidence="1" id="KW-0175">Coiled coil</keyword>
<dbReference type="Proteomes" id="UP000008068">
    <property type="component" value="Unassembled WGS sequence"/>
</dbReference>
<evidence type="ECO:0000256" key="1">
    <source>
        <dbReference type="SAM" id="Coils"/>
    </source>
</evidence>
<proteinExistence type="predicted"/>
<gene>
    <name evidence="3" type="ORF">CAEBREN_04753</name>
</gene>
<feature type="coiled-coil region" evidence="1">
    <location>
        <begin position="7"/>
        <end position="46"/>
    </location>
</feature>
<dbReference type="InParanoid" id="G0P1K5"/>
<reference evidence="4" key="1">
    <citation type="submission" date="2011-07" db="EMBL/GenBank/DDBJ databases">
        <authorList>
            <consortium name="Caenorhabditis brenneri Sequencing and Analysis Consortium"/>
            <person name="Wilson R.K."/>
        </authorList>
    </citation>
    <scope>NUCLEOTIDE SEQUENCE [LARGE SCALE GENOMIC DNA]</scope>
    <source>
        <strain evidence="4">PB2801</strain>
    </source>
</reference>
<sequence length="273" mass="32700">MKSWISKEEELIKREQELAALKNHQKEALEVEKMELEEKTNLYLERTQIFTEAKIQLDADRTDVASREKKVEAEGTTNSGAQRKVKDEINKMEKERQNWMRDRQRMIDEMVKNRAEWKEERIREKNEIVEKKKKMAEMSRQLTEKEKDVLNEAAKSVGKIRAERTQKLMEKREKQAQTDSVHFGAQQLEKDQKEQEEAKEIKIDELVAHVRAIADAYSRLQNNNRGQQNWVRELQRMVDGLQKDCAEWKKEKIRERNEIEVEKKKMAEDQREF</sequence>
<dbReference type="EMBL" id="GL380015">
    <property type="protein sequence ID" value="EGT42389.1"/>
    <property type="molecule type" value="Genomic_DNA"/>
</dbReference>
<dbReference type="HOGENOM" id="CLU_1020222_0_0_1"/>